<sequence>MAWNTISNYLAKFSNLKLSRDFYKEEVVKTVEEVIGVTLKNEDTEYRNGIIYIKTSNQMLKNEVFIKKRQIIETFAKKLNFHKNKPQDVRFG</sequence>
<evidence type="ECO:0000313" key="2">
    <source>
        <dbReference type="Proteomes" id="UP000230959"/>
    </source>
</evidence>
<comment type="caution">
    <text evidence="1">The sequence shown here is derived from an EMBL/GenBank/DDBJ whole genome shotgun (WGS) entry which is preliminary data.</text>
</comment>
<accession>A0A2M8LA71</accession>
<evidence type="ECO:0000313" key="1">
    <source>
        <dbReference type="EMBL" id="PJE73485.1"/>
    </source>
</evidence>
<evidence type="ECO:0008006" key="3">
    <source>
        <dbReference type="Google" id="ProtNLM"/>
    </source>
</evidence>
<reference evidence="2" key="1">
    <citation type="submission" date="2017-09" db="EMBL/GenBank/DDBJ databases">
        <title>Depth-based differentiation of microbial function through sediment-hosted aquifers and enrichment of novel symbionts in the deep terrestrial subsurface.</title>
        <authorList>
            <person name="Probst A.J."/>
            <person name="Ladd B."/>
            <person name="Jarett J.K."/>
            <person name="Geller-Mcgrath D.E."/>
            <person name="Sieber C.M.K."/>
            <person name="Emerson J.B."/>
            <person name="Anantharaman K."/>
            <person name="Thomas B.C."/>
            <person name="Malmstrom R."/>
            <person name="Stieglmeier M."/>
            <person name="Klingl A."/>
            <person name="Woyke T."/>
            <person name="Ryan C.M."/>
            <person name="Banfield J.F."/>
        </authorList>
    </citation>
    <scope>NUCLEOTIDE SEQUENCE [LARGE SCALE GENOMIC DNA]</scope>
</reference>
<protein>
    <recommendedName>
        <fullName evidence="3">DUF721 domain-containing protein</fullName>
    </recommendedName>
</protein>
<dbReference type="EMBL" id="PFER01000035">
    <property type="protein sequence ID" value="PJE73485.1"/>
    <property type="molecule type" value="Genomic_DNA"/>
</dbReference>
<organism evidence="1 2">
    <name type="scientific">Candidatus Terrybacteria bacterium CG10_big_fil_rev_8_21_14_0_10_41_10</name>
    <dbReference type="NCBI Taxonomy" id="1975026"/>
    <lineage>
        <taxon>Bacteria</taxon>
        <taxon>Candidatus Terryibacteriota</taxon>
    </lineage>
</organism>
<gene>
    <name evidence="1" type="ORF">COV02_02365</name>
</gene>
<name>A0A2M8LA71_9BACT</name>
<dbReference type="Proteomes" id="UP000230959">
    <property type="component" value="Unassembled WGS sequence"/>
</dbReference>
<proteinExistence type="predicted"/>
<dbReference type="AlphaFoldDB" id="A0A2M8LA71"/>